<dbReference type="Proteomes" id="UP000315423">
    <property type="component" value="Unassembled WGS sequence"/>
</dbReference>
<organism evidence="1 2">
    <name type="scientific">Candidatus Methanomarinus sp</name>
    <dbReference type="NCBI Taxonomy" id="3386244"/>
    <lineage>
        <taxon>Archaea</taxon>
        <taxon>Methanobacteriati</taxon>
        <taxon>Methanobacteriota</taxon>
        <taxon>Stenosarchaea group</taxon>
        <taxon>Methanomicrobia</taxon>
        <taxon>Methanosarcinales</taxon>
        <taxon>ANME-2 cluster</taxon>
        <taxon>Candidatus Methanocomedenaceae</taxon>
        <taxon>Candidatus Methanomarinus</taxon>
    </lineage>
</organism>
<evidence type="ECO:0000313" key="2">
    <source>
        <dbReference type="Proteomes" id="UP000315423"/>
    </source>
</evidence>
<accession>A0AC61S998</accession>
<name>A0AC61S998_9EURY</name>
<protein>
    <submittedName>
        <fullName evidence="1">Methanogenesis marker 7 protein</fullName>
    </submittedName>
</protein>
<proteinExistence type="predicted"/>
<dbReference type="EMBL" id="QYBA01000244">
    <property type="protein sequence ID" value="TKY91187.1"/>
    <property type="molecule type" value="Genomic_DNA"/>
</dbReference>
<evidence type="ECO:0000313" key="1">
    <source>
        <dbReference type="EMBL" id="TKY91187.1"/>
    </source>
</evidence>
<feature type="non-terminal residue" evidence="1">
    <location>
        <position position="256"/>
    </location>
</feature>
<sequence>MLEPIMYEGGVYKHNHLVELVEDLGGYILQTNIMQTEIVIIMLVPMNDIHLVENMTKKLLGVLTRAPLSGTEIAVVAPTLAYHHLPHPDCDIAEFLRRKGAKTNMIGLARGVGARVCQISGHERSLINEHDVAVYILGNFKHCIVENKPKILEGIEIPVVVTGAPEIDVEEIPMADAYVGNLGRIAHRMRKGPEMWAMDEAVDVVGEILDKERNELSKDLLCVMPPRVKKEIEDQIPEIADVLSPLPVTLKLKGMR</sequence>
<gene>
    <name evidence="1" type="ORF">C5S46_07135</name>
</gene>
<reference evidence="1" key="1">
    <citation type="submission" date="2018-09" db="EMBL/GenBank/DDBJ databases">
        <title>A genomic encyclopedia of anaerobic methanotrophic archaea.</title>
        <authorList>
            <person name="Skennerton C.T."/>
            <person name="Chadwick G.L."/>
            <person name="Laso-Perez R."/>
            <person name="Leu A.O."/>
            <person name="Speth D.R."/>
            <person name="Yu H."/>
            <person name="Morgan-Lang C."/>
            <person name="Hatzenpichler R."/>
            <person name="Goudeau D."/>
            <person name="Malmstrom R."/>
            <person name="Woyke T."/>
            <person name="Hallam S."/>
            <person name="Tyson G.W."/>
            <person name="Wegener G."/>
            <person name="Boetius A."/>
            <person name="Orphan V.J."/>
        </authorList>
    </citation>
    <scope>NUCLEOTIDE SEQUENCE</scope>
    <source>
        <strain evidence="1">CONS3730D10UFb2</strain>
    </source>
</reference>
<comment type="caution">
    <text evidence="1">The sequence shown here is derived from an EMBL/GenBank/DDBJ whole genome shotgun (WGS) entry which is preliminary data.</text>
</comment>